<protein>
    <submittedName>
        <fullName evidence="1">Uncharacterized protein</fullName>
    </submittedName>
</protein>
<name>A0AAW6GLH8_BACUN</name>
<organism evidence="1 2">
    <name type="scientific">Bacteroides uniformis</name>
    <dbReference type="NCBI Taxonomy" id="820"/>
    <lineage>
        <taxon>Bacteria</taxon>
        <taxon>Pseudomonadati</taxon>
        <taxon>Bacteroidota</taxon>
        <taxon>Bacteroidia</taxon>
        <taxon>Bacteroidales</taxon>
        <taxon>Bacteroidaceae</taxon>
        <taxon>Bacteroides</taxon>
    </lineage>
</organism>
<reference evidence="1" key="1">
    <citation type="submission" date="2022-10" db="EMBL/GenBank/DDBJ databases">
        <title>Human gut microbiome strain richness.</title>
        <authorList>
            <person name="Chen-Liaw A."/>
        </authorList>
    </citation>
    <scope>NUCLEOTIDE SEQUENCE</scope>
    <source>
        <strain evidence="1">BSD2780061687st1_G10_BSD2780061687b_171204</strain>
    </source>
</reference>
<accession>A0AAW6GLH8</accession>
<proteinExistence type="predicted"/>
<evidence type="ECO:0000313" key="2">
    <source>
        <dbReference type="Proteomes" id="UP001214113"/>
    </source>
</evidence>
<comment type="caution">
    <text evidence="1">The sequence shown here is derived from an EMBL/GenBank/DDBJ whole genome shotgun (WGS) entry which is preliminary data.</text>
</comment>
<gene>
    <name evidence="1" type="ORF">POZ22_23055</name>
</gene>
<evidence type="ECO:0000313" key="1">
    <source>
        <dbReference type="EMBL" id="MDC1857616.1"/>
    </source>
</evidence>
<dbReference type="RefSeq" id="WP_272221343.1">
    <property type="nucleotide sequence ID" value="NZ_JAQNSB010000090.1"/>
</dbReference>
<dbReference type="Proteomes" id="UP001214113">
    <property type="component" value="Unassembled WGS sequence"/>
</dbReference>
<dbReference type="EMBL" id="JAQNSB010000090">
    <property type="protein sequence ID" value="MDC1857616.1"/>
    <property type="molecule type" value="Genomic_DNA"/>
</dbReference>
<feature type="non-terminal residue" evidence="1">
    <location>
        <position position="1"/>
    </location>
</feature>
<dbReference type="AlphaFoldDB" id="A0AAW6GLH8"/>
<sequence length="60" mass="6258">ATTGRYTMGALALGAGYMVTCFSHAAMYDSYLKCVAFLGRLLNAYGCNAVTGGQGCRHDG</sequence>